<name>A0A1X0P0B4_9TRYP</name>
<keyword evidence="2" id="KW-1185">Reference proteome</keyword>
<dbReference type="OrthoDB" id="245780at2759"/>
<dbReference type="EMBL" id="NBCO01000009">
    <property type="protein sequence ID" value="ORC90163.1"/>
    <property type="molecule type" value="Genomic_DNA"/>
</dbReference>
<reference evidence="1 2" key="1">
    <citation type="submission" date="2017-03" db="EMBL/GenBank/DDBJ databases">
        <title>An alternative strategy for trypanosome survival in the mammalian bloodstream revealed through genome and transcriptome analysis of the ubiquitous bovine parasite Trypanosoma (Megatrypanum) theileri.</title>
        <authorList>
            <person name="Kelly S."/>
            <person name="Ivens A."/>
            <person name="Mott A."/>
            <person name="O'Neill E."/>
            <person name="Emms D."/>
            <person name="Macleod O."/>
            <person name="Voorheis P."/>
            <person name="Matthews J."/>
            <person name="Matthews K."/>
            <person name="Carrington M."/>
        </authorList>
    </citation>
    <scope>NUCLEOTIDE SEQUENCE [LARGE SCALE GENOMIC DNA]</scope>
    <source>
        <strain evidence="1">Edinburgh</strain>
    </source>
</reference>
<organism evidence="1 2">
    <name type="scientific">Trypanosoma theileri</name>
    <dbReference type="NCBI Taxonomy" id="67003"/>
    <lineage>
        <taxon>Eukaryota</taxon>
        <taxon>Discoba</taxon>
        <taxon>Euglenozoa</taxon>
        <taxon>Kinetoplastea</taxon>
        <taxon>Metakinetoplastina</taxon>
        <taxon>Trypanosomatida</taxon>
        <taxon>Trypanosomatidae</taxon>
        <taxon>Trypanosoma</taxon>
    </lineage>
</organism>
<gene>
    <name evidence="1" type="ORF">TM35_000092130</name>
</gene>
<protein>
    <submittedName>
        <fullName evidence="1">Uncharacterized protein</fullName>
    </submittedName>
</protein>
<dbReference type="GeneID" id="39984232"/>
<evidence type="ECO:0000313" key="1">
    <source>
        <dbReference type="EMBL" id="ORC90163.1"/>
    </source>
</evidence>
<dbReference type="Proteomes" id="UP000192257">
    <property type="component" value="Unassembled WGS sequence"/>
</dbReference>
<dbReference type="RefSeq" id="XP_028884229.1">
    <property type="nucleotide sequence ID" value="XM_029024452.1"/>
</dbReference>
<dbReference type="AlphaFoldDB" id="A0A1X0P0B4"/>
<proteinExistence type="predicted"/>
<sequence length="224" mass="25206">MSSVFLKTRETEGSHCLDSIVMKRNSAEDEEVDITEIGAAYCTSTVNRIETSSISSQKRVRSPQMSSSFTGEVCCSSNDDNDVDIVEHSNRLLELLRVRRREWNVRVGVSTESSSEYYINELSLKESNTQILKTSSPPLIQLPVTERYLKKVNVHRSGCESIREEEKEPSYLSSPPPVVHNVATQTQTTSIEGNNQMIDTNMAPADLLMLRLCELDALLHIFFS</sequence>
<accession>A0A1X0P0B4</accession>
<comment type="caution">
    <text evidence="1">The sequence shown here is derived from an EMBL/GenBank/DDBJ whole genome shotgun (WGS) entry which is preliminary data.</text>
</comment>
<evidence type="ECO:0000313" key="2">
    <source>
        <dbReference type="Proteomes" id="UP000192257"/>
    </source>
</evidence>
<dbReference type="VEuPathDB" id="TriTrypDB:TM35_000092130"/>